<accession>A0A8H3DDX3</accession>
<dbReference type="AlphaFoldDB" id="A0A8H3DDX3"/>
<evidence type="ECO:0008006" key="3">
    <source>
        <dbReference type="Google" id="ProtNLM"/>
    </source>
</evidence>
<dbReference type="SUPFAM" id="SSF52047">
    <property type="entry name" value="RNI-like"/>
    <property type="match status" value="1"/>
</dbReference>
<dbReference type="Proteomes" id="UP000663850">
    <property type="component" value="Unassembled WGS sequence"/>
</dbReference>
<dbReference type="EMBL" id="CAJMWZ010006692">
    <property type="protein sequence ID" value="CAE6526393.1"/>
    <property type="molecule type" value="Genomic_DNA"/>
</dbReference>
<evidence type="ECO:0000313" key="1">
    <source>
        <dbReference type="EMBL" id="CAE6526393.1"/>
    </source>
</evidence>
<gene>
    <name evidence="1" type="ORF">RDB_LOCUS124496</name>
</gene>
<protein>
    <recommendedName>
        <fullName evidence="3">F-box domain-containing protein</fullName>
    </recommendedName>
</protein>
<name>A0A8H3DDX3_9AGAM</name>
<reference evidence="1" key="1">
    <citation type="submission" date="2021-01" db="EMBL/GenBank/DDBJ databases">
        <authorList>
            <person name="Kaushik A."/>
        </authorList>
    </citation>
    <scope>NUCLEOTIDE SEQUENCE</scope>
    <source>
        <strain evidence="1">Type strain: AG8-Rh-89/</strain>
    </source>
</reference>
<sequence>MIKQTEEARELLATAVSRFCDSSTLLETQYSDRGENSNELVACSDSSLDYLQSTLTEQLTRARVSLSKTRNRHSQSILRLPQEIASEIFHKFVYGPTDDDLLSGFTVTPMERRIEIIYRRLYLLLAVCASWRCIALDFKTLWSVIPVGFPVIGRMHCPPADLCIQRAGTGGLYLAMLEGGAPGDQLPLLAQHIARFSDINVHGDSDDQTLPRTLRALLEQGGLSTISNLSLRHQDVSYTGHIFTQQDARIRPNTTSLNNTLGDLEPRFSQMLKSLTTLRLSGASLDWPHTSFSSRLVILHVGEIRLGRQPDIDSFLSALTSATELRTLKLTNIWALPDHYTINKKAILPKLESLSLGDLNYTMQDILITAITPNSYHLTVKLDHKCFEKQLLLADGVTIFRTVASNDELSSLMSKVPINNLILPMHMNGHAWTLGSAIILGMVLKAVPAVTTLVLNGHHIDQELLRSLVPSLGSPPHVPTFPRLEKIEFRCAVIRSSLAELKAGFEALLNHHPIRQMIFSKNPETGERQKGYTLLGFDVDSLNYGEAERARVSAEFGQRERDNENPVENDEVIGWLETNVPGFRFIPEQAYVADALSTWHLWDV</sequence>
<proteinExistence type="predicted"/>
<organism evidence="1 2">
    <name type="scientific">Rhizoctonia solani</name>
    <dbReference type="NCBI Taxonomy" id="456999"/>
    <lineage>
        <taxon>Eukaryota</taxon>
        <taxon>Fungi</taxon>
        <taxon>Dikarya</taxon>
        <taxon>Basidiomycota</taxon>
        <taxon>Agaricomycotina</taxon>
        <taxon>Agaricomycetes</taxon>
        <taxon>Cantharellales</taxon>
        <taxon>Ceratobasidiaceae</taxon>
        <taxon>Rhizoctonia</taxon>
    </lineage>
</organism>
<evidence type="ECO:0000313" key="2">
    <source>
        <dbReference type="Proteomes" id="UP000663850"/>
    </source>
</evidence>
<comment type="caution">
    <text evidence="1">The sequence shown here is derived from an EMBL/GenBank/DDBJ whole genome shotgun (WGS) entry which is preliminary data.</text>
</comment>